<comment type="caution">
    <text evidence="2">The sequence shown here is derived from an EMBL/GenBank/DDBJ whole genome shotgun (WGS) entry which is preliminary data.</text>
</comment>
<dbReference type="AlphaFoldDB" id="A0A8E0VE04"/>
<evidence type="ECO:0000256" key="1">
    <source>
        <dbReference type="SAM" id="MobiDB-lite"/>
    </source>
</evidence>
<gene>
    <name evidence="2" type="ORF">FBUS_10099</name>
</gene>
<protein>
    <submittedName>
        <fullName evidence="2">Uncharacterized protein</fullName>
    </submittedName>
</protein>
<dbReference type="Proteomes" id="UP000728185">
    <property type="component" value="Unassembled WGS sequence"/>
</dbReference>
<feature type="region of interest" description="Disordered" evidence="1">
    <location>
        <begin position="66"/>
        <end position="102"/>
    </location>
</feature>
<proteinExistence type="predicted"/>
<feature type="region of interest" description="Disordered" evidence="1">
    <location>
        <begin position="227"/>
        <end position="253"/>
    </location>
</feature>
<reference evidence="2" key="1">
    <citation type="submission" date="2019-05" db="EMBL/GenBank/DDBJ databases">
        <title>Annotation for the trematode Fasciolopsis buski.</title>
        <authorList>
            <person name="Choi Y.-J."/>
        </authorList>
    </citation>
    <scope>NUCLEOTIDE SEQUENCE</scope>
    <source>
        <strain evidence="2">HT</strain>
        <tissue evidence="2">Whole worm</tissue>
    </source>
</reference>
<feature type="compositionally biased region" description="Low complexity" evidence="1">
    <location>
        <begin position="74"/>
        <end position="102"/>
    </location>
</feature>
<sequence length="276" mass="29003">MISEGTAGAAVNIHKGSLGLDFGHYIQGKSFTRSVSISEAAPSASTIDPVASGGVNPASIPIVARSASGGSGGSETSPSPFSSATATISPESPIPASSLSFPPSFPTQLDPVTIPADPVVSEIQTMYTGENARPPTVEILSDANNAAAHSSSQPRSPRTNIPGLNTLMQNPVSHRTISLLSHLLDSRLPAEWREALVTTRTTTARPISLDVVRPLSHEPVTVLSKRDAPVDRADTSAIRRPNPPTPSPSEESALIKRLRPNSHEVCAIFCSHFYSY</sequence>
<keyword evidence="3" id="KW-1185">Reference proteome</keyword>
<organism evidence="2 3">
    <name type="scientific">Fasciolopsis buskii</name>
    <dbReference type="NCBI Taxonomy" id="27845"/>
    <lineage>
        <taxon>Eukaryota</taxon>
        <taxon>Metazoa</taxon>
        <taxon>Spiralia</taxon>
        <taxon>Lophotrochozoa</taxon>
        <taxon>Platyhelminthes</taxon>
        <taxon>Trematoda</taxon>
        <taxon>Digenea</taxon>
        <taxon>Plagiorchiida</taxon>
        <taxon>Echinostomata</taxon>
        <taxon>Echinostomatoidea</taxon>
        <taxon>Fasciolidae</taxon>
        <taxon>Fasciolopsis</taxon>
    </lineage>
</organism>
<accession>A0A8E0VE04</accession>
<evidence type="ECO:0000313" key="2">
    <source>
        <dbReference type="EMBL" id="KAA0187719.1"/>
    </source>
</evidence>
<evidence type="ECO:0000313" key="3">
    <source>
        <dbReference type="Proteomes" id="UP000728185"/>
    </source>
</evidence>
<dbReference type="EMBL" id="LUCM01008923">
    <property type="protein sequence ID" value="KAA0187719.1"/>
    <property type="molecule type" value="Genomic_DNA"/>
</dbReference>
<name>A0A8E0VE04_9TREM</name>